<feature type="region of interest" description="Disordered" evidence="1">
    <location>
        <begin position="1"/>
        <end position="35"/>
    </location>
</feature>
<comment type="caution">
    <text evidence="2">The sequence shown here is derived from an EMBL/GenBank/DDBJ whole genome shotgun (WGS) entry which is preliminary data.</text>
</comment>
<name>A0A853B3Y5_9PSEU</name>
<reference evidence="2 3" key="1">
    <citation type="submission" date="2020-07" db="EMBL/GenBank/DDBJ databases">
        <title>Sequencing the genomes of 1000 actinobacteria strains.</title>
        <authorList>
            <person name="Klenk H.-P."/>
        </authorList>
    </citation>
    <scope>NUCLEOTIDE SEQUENCE [LARGE SCALE GENOMIC DNA]</scope>
    <source>
        <strain evidence="2 3">DSM 104006</strain>
    </source>
</reference>
<protein>
    <submittedName>
        <fullName evidence="2">Uncharacterized protein</fullName>
    </submittedName>
</protein>
<organism evidence="2 3">
    <name type="scientific">Amycolatopsis endophytica</name>
    <dbReference type="NCBI Taxonomy" id="860233"/>
    <lineage>
        <taxon>Bacteria</taxon>
        <taxon>Bacillati</taxon>
        <taxon>Actinomycetota</taxon>
        <taxon>Actinomycetes</taxon>
        <taxon>Pseudonocardiales</taxon>
        <taxon>Pseudonocardiaceae</taxon>
        <taxon>Amycolatopsis</taxon>
    </lineage>
</organism>
<keyword evidence="3" id="KW-1185">Reference proteome</keyword>
<dbReference type="EMBL" id="JACCFK010000001">
    <property type="protein sequence ID" value="NYI89346.1"/>
    <property type="molecule type" value="Genomic_DNA"/>
</dbReference>
<dbReference type="Proteomes" id="UP000549616">
    <property type="component" value="Unassembled WGS sequence"/>
</dbReference>
<evidence type="ECO:0000313" key="2">
    <source>
        <dbReference type="EMBL" id="NYI89346.1"/>
    </source>
</evidence>
<evidence type="ECO:0000313" key="3">
    <source>
        <dbReference type="Proteomes" id="UP000549616"/>
    </source>
</evidence>
<dbReference type="AlphaFoldDB" id="A0A853B3Y5"/>
<proteinExistence type="predicted"/>
<accession>A0A853B3Y5</accession>
<sequence>MRNRDWIDGDDWYCQEESKPGGLSTFDPHGPQRAA</sequence>
<gene>
    <name evidence="2" type="ORF">HNR02_002669</name>
</gene>
<evidence type="ECO:0000256" key="1">
    <source>
        <dbReference type="SAM" id="MobiDB-lite"/>
    </source>
</evidence>